<accession>A0AAD4MK37</accession>
<dbReference type="Pfam" id="PF00646">
    <property type="entry name" value="F-box"/>
    <property type="match status" value="1"/>
</dbReference>
<dbReference type="GO" id="GO:0003964">
    <property type="term" value="F:RNA-directed DNA polymerase activity"/>
    <property type="evidence" value="ECO:0007669"/>
    <property type="project" value="UniProtKB-KW"/>
</dbReference>
<keyword evidence="1" id="KW-0472">Membrane</keyword>
<keyword evidence="1" id="KW-1133">Transmembrane helix</keyword>
<dbReference type="CDD" id="cd09917">
    <property type="entry name" value="F-box_SF"/>
    <property type="match status" value="1"/>
</dbReference>
<keyword evidence="4" id="KW-1185">Reference proteome</keyword>
<gene>
    <name evidence="3" type="ORF">DdX_18892</name>
</gene>
<keyword evidence="3" id="KW-0695">RNA-directed DNA polymerase</keyword>
<keyword evidence="1" id="KW-0812">Transmembrane</keyword>
<name>A0AAD4MK37_9BILA</name>
<evidence type="ECO:0000313" key="4">
    <source>
        <dbReference type="Proteomes" id="UP001201812"/>
    </source>
</evidence>
<dbReference type="PANTHER" id="PTHR21301">
    <property type="entry name" value="REVERSE TRANSCRIPTASE"/>
    <property type="match status" value="1"/>
</dbReference>
<feature type="transmembrane region" description="Helical" evidence="1">
    <location>
        <begin position="418"/>
        <end position="440"/>
    </location>
</feature>
<keyword evidence="3" id="KW-0808">Transferase</keyword>
<evidence type="ECO:0000313" key="3">
    <source>
        <dbReference type="EMBL" id="KAI1696717.1"/>
    </source>
</evidence>
<sequence length="474" mass="54790">MATISLPSEVLLEVLKFVPYENAMDLVQTSKSWAKLLQDQLKERQEAMKTEIGRLEDDLGEKYREYKSTFQRLVDDENRISDDFKTNVARASGISQQKSAIALFNHHLQAIQNRKPRSDTLFCADFSNLFTSLPHEDIIDAIMYLTTRTFEAQNGKKEIHCNQYRAFFSHQYHKNYTPYTLYEVKYMVEFLIKNSYVRFADRNFVQIKGVPQGGNASPLLSDLMLTAMEIKYLGTCDNLVKRELSVSFRYIDDLFSLNENIKNHTAAIYGNVLELNRTDNRNGTAFLDLDIKLCNEKIEIKTYDKTRDFRFEPWKALDKPKTRPLWIRLRAPQYTQRETTDGEVDGAEVNDTTLNANRRACFNDKNVNANAMIRYRANARRRQPDIINKIERLESILDQSRKPEAEPSPDLERRRDRYGIAKTVTVLLGLIVLLTFLANITGWEKKFPQYSVILAIVSGIGLAVLLPLSVVGFY</sequence>
<dbReference type="InterPro" id="IPR036047">
    <property type="entry name" value="F-box-like_dom_sf"/>
</dbReference>
<proteinExistence type="predicted"/>
<evidence type="ECO:0000259" key="2">
    <source>
        <dbReference type="Pfam" id="PF00646"/>
    </source>
</evidence>
<feature type="domain" description="F-box" evidence="2">
    <location>
        <begin position="5"/>
        <end position="40"/>
    </location>
</feature>
<comment type="caution">
    <text evidence="3">The sequence shown here is derived from an EMBL/GenBank/DDBJ whole genome shotgun (WGS) entry which is preliminary data.</text>
</comment>
<evidence type="ECO:0000256" key="1">
    <source>
        <dbReference type="SAM" id="Phobius"/>
    </source>
</evidence>
<dbReference type="PANTHER" id="PTHR21301:SF10">
    <property type="entry name" value="REVERSE TRANSCRIPTASE DOMAIN-CONTAINING PROTEIN"/>
    <property type="match status" value="1"/>
</dbReference>
<dbReference type="AlphaFoldDB" id="A0AAD4MK37"/>
<dbReference type="SUPFAM" id="SSF81383">
    <property type="entry name" value="F-box domain"/>
    <property type="match status" value="1"/>
</dbReference>
<dbReference type="Proteomes" id="UP001201812">
    <property type="component" value="Unassembled WGS sequence"/>
</dbReference>
<reference evidence="3" key="1">
    <citation type="submission" date="2022-01" db="EMBL/GenBank/DDBJ databases">
        <title>Genome Sequence Resource for Two Populations of Ditylenchus destructor, the Migratory Endoparasitic Phytonematode.</title>
        <authorList>
            <person name="Zhang H."/>
            <person name="Lin R."/>
            <person name="Xie B."/>
        </authorList>
    </citation>
    <scope>NUCLEOTIDE SEQUENCE</scope>
    <source>
        <strain evidence="3">BazhouSP</strain>
    </source>
</reference>
<protein>
    <submittedName>
        <fullName evidence="3">Reverse transcriptase (RNA-dependent DNA polymerase) domain-containing protein</fullName>
    </submittedName>
</protein>
<feature type="transmembrane region" description="Helical" evidence="1">
    <location>
        <begin position="452"/>
        <end position="473"/>
    </location>
</feature>
<dbReference type="EMBL" id="JAKKPZ010000310">
    <property type="protein sequence ID" value="KAI1696717.1"/>
    <property type="molecule type" value="Genomic_DNA"/>
</dbReference>
<organism evidence="3 4">
    <name type="scientific">Ditylenchus destructor</name>
    <dbReference type="NCBI Taxonomy" id="166010"/>
    <lineage>
        <taxon>Eukaryota</taxon>
        <taxon>Metazoa</taxon>
        <taxon>Ecdysozoa</taxon>
        <taxon>Nematoda</taxon>
        <taxon>Chromadorea</taxon>
        <taxon>Rhabditida</taxon>
        <taxon>Tylenchina</taxon>
        <taxon>Tylenchomorpha</taxon>
        <taxon>Sphaerularioidea</taxon>
        <taxon>Anguinidae</taxon>
        <taxon>Anguininae</taxon>
        <taxon>Ditylenchus</taxon>
    </lineage>
</organism>
<dbReference type="InterPro" id="IPR001810">
    <property type="entry name" value="F-box_dom"/>
</dbReference>
<keyword evidence="3" id="KW-0548">Nucleotidyltransferase</keyword>